<dbReference type="EMBL" id="JAMYWD010000002">
    <property type="protein sequence ID" value="KAJ4978568.1"/>
    <property type="molecule type" value="Genomic_DNA"/>
</dbReference>
<protein>
    <recommendedName>
        <fullName evidence="2">R13L1/DRL21-like LRR repeat region domain-containing protein</fullName>
    </recommendedName>
</protein>
<gene>
    <name evidence="3" type="ORF">NE237_009348</name>
</gene>
<evidence type="ECO:0000313" key="4">
    <source>
        <dbReference type="Proteomes" id="UP001141806"/>
    </source>
</evidence>
<dbReference type="OrthoDB" id="1935327at2759"/>
<evidence type="ECO:0000313" key="3">
    <source>
        <dbReference type="EMBL" id="KAJ4978568.1"/>
    </source>
</evidence>
<dbReference type="SUPFAM" id="SSF52047">
    <property type="entry name" value="RNI-like"/>
    <property type="match status" value="1"/>
</dbReference>
<dbReference type="InterPro" id="IPR032675">
    <property type="entry name" value="LRR_dom_sf"/>
</dbReference>
<evidence type="ECO:0000256" key="1">
    <source>
        <dbReference type="ARBA" id="ARBA00022614"/>
    </source>
</evidence>
<organism evidence="3 4">
    <name type="scientific">Protea cynaroides</name>
    <dbReference type="NCBI Taxonomy" id="273540"/>
    <lineage>
        <taxon>Eukaryota</taxon>
        <taxon>Viridiplantae</taxon>
        <taxon>Streptophyta</taxon>
        <taxon>Embryophyta</taxon>
        <taxon>Tracheophyta</taxon>
        <taxon>Spermatophyta</taxon>
        <taxon>Magnoliopsida</taxon>
        <taxon>Proteales</taxon>
        <taxon>Proteaceae</taxon>
        <taxon>Protea</taxon>
    </lineage>
</organism>
<keyword evidence="1" id="KW-0433">Leucine-rich repeat</keyword>
<reference evidence="3" key="1">
    <citation type="journal article" date="2023" name="Plant J.">
        <title>The genome of the king protea, Protea cynaroides.</title>
        <authorList>
            <person name="Chang J."/>
            <person name="Duong T.A."/>
            <person name="Schoeman C."/>
            <person name="Ma X."/>
            <person name="Roodt D."/>
            <person name="Barker N."/>
            <person name="Li Z."/>
            <person name="Van de Peer Y."/>
            <person name="Mizrachi E."/>
        </authorList>
    </citation>
    <scope>NUCLEOTIDE SEQUENCE</scope>
    <source>
        <tissue evidence="3">Young leaves</tissue>
    </source>
</reference>
<dbReference type="Pfam" id="PF25019">
    <property type="entry name" value="LRR_R13L1-DRL21"/>
    <property type="match status" value="1"/>
</dbReference>
<dbReference type="AlphaFoldDB" id="A0A9Q0R078"/>
<sequence length="302" mass="34220">MHKEAMGSEVCSESEMKSVEGLLEGINPHKNLRRLEIWNYVGLEFPKWLKDTSLVNLVSLKLINCLNVDHLPQLEGKLSSLKFFHICEMDQIKIIDCSDLKGFPKLEKPFLEKMPCWEVWNLETKEGEGPCFMELILSNCPRLEALPALPVSLRKLSIHNCQAIRDCKPLPPLEYLVLKGNVAVLQLKSLTITSSPNVNSLLSELQHLKTLRSLNIHFCPKLSSLPNELRQLTSLQEIHMVGYQLLTEQWQKGGKDWSMIAHGPDKQIDNKKYPLFEPIDCQQIAGLHEQAQIITGVAAGLL</sequence>
<evidence type="ECO:0000259" key="2">
    <source>
        <dbReference type="Pfam" id="PF25019"/>
    </source>
</evidence>
<dbReference type="PANTHER" id="PTHR36766:SF70">
    <property type="entry name" value="DISEASE RESISTANCE PROTEIN RGA4"/>
    <property type="match status" value="1"/>
</dbReference>
<dbReference type="InterPro" id="IPR056789">
    <property type="entry name" value="LRR_R13L1-DRL21"/>
</dbReference>
<accession>A0A9Q0R078</accession>
<proteinExistence type="predicted"/>
<dbReference type="Gene3D" id="3.80.10.10">
    <property type="entry name" value="Ribonuclease Inhibitor"/>
    <property type="match status" value="2"/>
</dbReference>
<keyword evidence="4" id="KW-1185">Reference proteome</keyword>
<feature type="domain" description="R13L1/DRL21-like LRR repeat region" evidence="2">
    <location>
        <begin position="13"/>
        <end position="89"/>
    </location>
</feature>
<dbReference type="PANTHER" id="PTHR36766">
    <property type="entry name" value="PLANT BROAD-SPECTRUM MILDEW RESISTANCE PROTEIN RPW8"/>
    <property type="match status" value="1"/>
</dbReference>
<name>A0A9Q0R078_9MAGN</name>
<dbReference type="Proteomes" id="UP001141806">
    <property type="component" value="Unassembled WGS sequence"/>
</dbReference>
<comment type="caution">
    <text evidence="3">The sequence shown here is derived from an EMBL/GenBank/DDBJ whole genome shotgun (WGS) entry which is preliminary data.</text>
</comment>